<evidence type="ECO:0000256" key="4">
    <source>
        <dbReference type="ARBA" id="ARBA00022846"/>
    </source>
</evidence>
<evidence type="ECO:0000256" key="1">
    <source>
        <dbReference type="ARBA" id="ARBA00004611"/>
    </source>
</evidence>
<comment type="subcellular location">
    <subcellularLocation>
        <location evidence="1">Cytoplasm</location>
        <location evidence="1">Cytoskeleton</location>
        <location evidence="1">Flagellum axoneme</location>
    </subcellularLocation>
</comment>
<comment type="similarity">
    <text evidence="2">Belongs to the RIB43A family.</text>
</comment>
<keyword evidence="7" id="KW-0206">Cytoskeleton</keyword>
<evidence type="ECO:0000256" key="2">
    <source>
        <dbReference type="ARBA" id="ARBA00006875"/>
    </source>
</evidence>
<organism evidence="12 13">
    <name type="scientific">Porites evermanni</name>
    <dbReference type="NCBI Taxonomy" id="104178"/>
    <lineage>
        <taxon>Eukaryota</taxon>
        <taxon>Metazoa</taxon>
        <taxon>Cnidaria</taxon>
        <taxon>Anthozoa</taxon>
        <taxon>Hexacorallia</taxon>
        <taxon>Scleractinia</taxon>
        <taxon>Fungiina</taxon>
        <taxon>Poritidae</taxon>
        <taxon>Porites</taxon>
    </lineage>
</organism>
<dbReference type="InterPro" id="IPR008805">
    <property type="entry name" value="RIB43A"/>
</dbReference>
<evidence type="ECO:0000256" key="7">
    <source>
        <dbReference type="ARBA" id="ARBA00023212"/>
    </source>
</evidence>
<feature type="compositionally biased region" description="Basic and acidic residues" evidence="11">
    <location>
        <begin position="221"/>
        <end position="236"/>
    </location>
</feature>
<keyword evidence="5 10" id="KW-0175">Coiled coil</keyword>
<comment type="caution">
    <text evidence="12">The sequence shown here is derived from an EMBL/GenBank/DDBJ whole genome shotgun (WGS) entry which is preliminary data.</text>
</comment>
<evidence type="ECO:0008006" key="14">
    <source>
        <dbReference type="Google" id="ProtNLM"/>
    </source>
</evidence>
<comment type="subunit">
    <text evidence="9">Microtubule inner protein component of sperm flagellar doublet microtubules.</text>
</comment>
<feature type="compositionally biased region" description="Basic and acidic residues" evidence="11">
    <location>
        <begin position="105"/>
        <end position="133"/>
    </location>
</feature>
<feature type="region of interest" description="Disordered" evidence="11">
    <location>
        <begin position="98"/>
        <end position="133"/>
    </location>
</feature>
<evidence type="ECO:0000313" key="13">
    <source>
        <dbReference type="Proteomes" id="UP001159427"/>
    </source>
</evidence>
<dbReference type="Proteomes" id="UP001159427">
    <property type="component" value="Unassembled WGS sequence"/>
</dbReference>
<keyword evidence="3" id="KW-0963">Cytoplasm</keyword>
<feature type="region of interest" description="Disordered" evidence="11">
    <location>
        <begin position="221"/>
        <end position="241"/>
    </location>
</feature>
<name>A0ABN8MB73_9CNID</name>
<keyword evidence="13" id="KW-1185">Reference proteome</keyword>
<dbReference type="PANTHER" id="PTHR14517">
    <property type="entry name" value="RIB43A-RELATED"/>
    <property type="match status" value="1"/>
</dbReference>
<accession>A0ABN8MB73</accession>
<keyword evidence="4" id="KW-0282">Flagellum</keyword>
<protein>
    <recommendedName>
        <fullName evidence="14">RIB43A-like with coiled-coils protein 2</fullName>
    </recommendedName>
</protein>
<keyword evidence="8" id="KW-0966">Cell projection</keyword>
<dbReference type="Pfam" id="PF05914">
    <property type="entry name" value="RIB43A"/>
    <property type="match status" value="1"/>
</dbReference>
<dbReference type="EMBL" id="CALNXI010000391">
    <property type="protein sequence ID" value="CAH3026163.1"/>
    <property type="molecule type" value="Genomic_DNA"/>
</dbReference>
<evidence type="ECO:0000256" key="11">
    <source>
        <dbReference type="SAM" id="MobiDB-lite"/>
    </source>
</evidence>
<evidence type="ECO:0000256" key="10">
    <source>
        <dbReference type="SAM" id="Coils"/>
    </source>
</evidence>
<evidence type="ECO:0000256" key="6">
    <source>
        <dbReference type="ARBA" id="ARBA00023069"/>
    </source>
</evidence>
<keyword evidence="6" id="KW-0969">Cilium</keyword>
<sequence>MYKLDLPIDMKETAAIERRRNRELQRQSRIFNARVRTIGIDLQSLNDQVTDRNRREVEEQRRHNAFAADMTRNDKIAVLLQRRQEHDIRELNKAVNEFRQSHQQPDGRREFDLNDPDALKKDKPARVSDDDPRCGVSSLQKFVGEDLNGKARSKLQQEQAREWIKQQTNEKNQADANQKYADHLYDLKAREMDQRACELASAEADCRRAINMATKDMNEALARERKAKEDTERQQEQDDNFTEISNHVFGDMLTENPDVAQSAFGPHRVITDRWKGMSPAQLAEIRHIQQAQIEEKQRFKQQEEEQEKEYNRLRLTQAKAGILAERSIERKKKEIEVDQADENRRLSAEQRAKMEYLDKEVYTNDPTAAYFMQFNTTSR</sequence>
<reference evidence="12 13" key="1">
    <citation type="submission" date="2022-05" db="EMBL/GenBank/DDBJ databases">
        <authorList>
            <consortium name="Genoscope - CEA"/>
            <person name="William W."/>
        </authorList>
    </citation>
    <scope>NUCLEOTIDE SEQUENCE [LARGE SCALE GENOMIC DNA]</scope>
</reference>
<evidence type="ECO:0000313" key="12">
    <source>
        <dbReference type="EMBL" id="CAH3026163.1"/>
    </source>
</evidence>
<evidence type="ECO:0000256" key="9">
    <source>
        <dbReference type="ARBA" id="ARBA00046435"/>
    </source>
</evidence>
<gene>
    <name evidence="12" type="ORF">PEVE_00028249</name>
</gene>
<dbReference type="PANTHER" id="PTHR14517:SF6">
    <property type="entry name" value="RE41410P"/>
    <property type="match status" value="1"/>
</dbReference>
<evidence type="ECO:0000256" key="8">
    <source>
        <dbReference type="ARBA" id="ARBA00023273"/>
    </source>
</evidence>
<feature type="coiled-coil region" evidence="10">
    <location>
        <begin position="289"/>
        <end position="316"/>
    </location>
</feature>
<evidence type="ECO:0000256" key="5">
    <source>
        <dbReference type="ARBA" id="ARBA00023054"/>
    </source>
</evidence>
<evidence type="ECO:0000256" key="3">
    <source>
        <dbReference type="ARBA" id="ARBA00022490"/>
    </source>
</evidence>
<proteinExistence type="inferred from homology"/>